<feature type="transmembrane region" description="Helical" evidence="1">
    <location>
        <begin position="23"/>
        <end position="43"/>
    </location>
</feature>
<reference evidence="4" key="1">
    <citation type="journal article" date="2016" name="Syst. Appl. Microbiol.">
        <title>Thermococcus piezophilus sp. nov., a novel hyperthermophilic and piezophilic archaeon with a broad pressure range for growth, isolated from a deepest hydrothermal vent at the Mid-Cayman Rise.</title>
        <authorList>
            <person name="Dalmasso C."/>
            <person name="Oger P."/>
            <person name="Selva G."/>
            <person name="Courtine D."/>
            <person name="L'Haridon S."/>
            <person name="Garlaschelli A."/>
            <person name="Roussel E."/>
            <person name="Miyazaki J."/>
            <person name="Reveillaud J."/>
            <person name="Jebbar M."/>
            <person name="Takai K."/>
            <person name="Maignien L."/>
            <person name="Alain K."/>
        </authorList>
    </citation>
    <scope>NUCLEOTIDE SEQUENCE [LARGE SCALE GENOMIC DNA]</scope>
    <source>
        <strain evidence="4">CDGS</strain>
    </source>
</reference>
<dbReference type="Proteomes" id="UP000076969">
    <property type="component" value="Chromosome"/>
</dbReference>
<sequence>MAADLIAAGLIFRIYLHNKRRSALAFSMAWIFDFIAIFLTSLSDPVLQLLGSISLPVFSSLIFYGAIEFLEEESICVQHRTLVMLVPMPVLFMLYMLGANIYTQDPMWTATSAATLGISGIFVIAGGLLLRETEEIYKSAIKYLYLSIILFGLHLVPAALFGLNDWYRPIGFTISTVLIVSMVIAMLRLVSSESFRPPAKENGNPADIKPGVLVLDWQEYQKIKKLLNTAPVLAFIRDVLDVSDKWIYYFVTTIPFKGKFKNTIYPTDLVRITEISYRYLEEFSRSGKHGIIVIDCLEYLTVYNSWESLMKFLSKLRDFVIVNNGTLIIVLEKESLDSRFYAQLRKLVE</sequence>
<feature type="transmembrane region" description="Helical" evidence="1">
    <location>
        <begin position="143"/>
        <end position="163"/>
    </location>
</feature>
<feature type="transmembrane region" description="Helical" evidence="1">
    <location>
        <begin position="169"/>
        <end position="190"/>
    </location>
</feature>
<dbReference type="AlphaFoldDB" id="A0A172WJX4"/>
<dbReference type="EMBL" id="CP015520">
    <property type="protein sequence ID" value="ANF23626.1"/>
    <property type="molecule type" value="Genomic_DNA"/>
</dbReference>
<gene>
    <name evidence="3" type="ORF">A7C91_09585</name>
</gene>
<feature type="transmembrane region" description="Helical" evidence="1">
    <location>
        <begin position="108"/>
        <end position="131"/>
    </location>
</feature>
<feature type="transmembrane region" description="Helical" evidence="1">
    <location>
        <begin position="82"/>
        <end position="102"/>
    </location>
</feature>
<dbReference type="InterPro" id="IPR008553">
    <property type="entry name" value="DUF835"/>
</dbReference>
<dbReference type="STRING" id="1712654.A7C91_09585"/>
<name>A0A172WJX4_9EURY</name>
<evidence type="ECO:0000256" key="1">
    <source>
        <dbReference type="SAM" id="Phobius"/>
    </source>
</evidence>
<evidence type="ECO:0000313" key="4">
    <source>
        <dbReference type="Proteomes" id="UP000076969"/>
    </source>
</evidence>
<dbReference type="PANTHER" id="PTHR33531">
    <property type="entry name" value="RUBRERYTHRIN SUBFAMILY"/>
    <property type="match status" value="1"/>
</dbReference>
<dbReference type="PANTHER" id="PTHR33531:SF7">
    <property type="entry name" value="HYPOTHETICAL MEMBRANE PROTEIN, CONSERVED"/>
    <property type="match status" value="1"/>
</dbReference>
<keyword evidence="1" id="KW-1133">Transmembrane helix</keyword>
<keyword evidence="4" id="KW-1185">Reference proteome</keyword>
<protein>
    <recommendedName>
        <fullName evidence="2">DUF835 domain-containing protein</fullName>
    </recommendedName>
</protein>
<evidence type="ECO:0000259" key="2">
    <source>
        <dbReference type="Pfam" id="PF05763"/>
    </source>
</evidence>
<dbReference type="OrthoDB" id="86229at2157"/>
<evidence type="ECO:0000313" key="3">
    <source>
        <dbReference type="EMBL" id="ANF23626.1"/>
    </source>
</evidence>
<proteinExistence type="predicted"/>
<feature type="transmembrane region" description="Helical" evidence="1">
    <location>
        <begin position="49"/>
        <end position="70"/>
    </location>
</feature>
<keyword evidence="1" id="KW-0812">Transmembrane</keyword>
<dbReference type="Pfam" id="PF05763">
    <property type="entry name" value="DUF835"/>
    <property type="match status" value="1"/>
</dbReference>
<feature type="domain" description="DUF835" evidence="2">
    <location>
        <begin position="222"/>
        <end position="346"/>
    </location>
</feature>
<dbReference type="KEGG" id="tpie:A7C91_09585"/>
<accession>A0A172WJX4</accession>
<organism evidence="3 4">
    <name type="scientific">Thermococcus piezophilus</name>
    <dbReference type="NCBI Taxonomy" id="1712654"/>
    <lineage>
        <taxon>Archaea</taxon>
        <taxon>Methanobacteriati</taxon>
        <taxon>Methanobacteriota</taxon>
        <taxon>Thermococci</taxon>
        <taxon>Thermococcales</taxon>
        <taxon>Thermococcaceae</taxon>
        <taxon>Thermococcus</taxon>
    </lineage>
</organism>
<keyword evidence="1" id="KW-0472">Membrane</keyword>